<evidence type="ECO:0000256" key="1">
    <source>
        <dbReference type="ARBA" id="ARBA00005662"/>
    </source>
</evidence>
<dbReference type="PANTHER" id="PTHR33393">
    <property type="entry name" value="POLYGLUTAMINE SYNTHESIS ACCESSORY PROTEIN RV0574C-RELATED"/>
    <property type="match status" value="1"/>
</dbReference>
<dbReference type="InterPro" id="IPR019079">
    <property type="entry name" value="Capsule_synth_CapA"/>
</dbReference>
<reference evidence="3 4" key="1">
    <citation type="journal article" date="2015" name="Nature">
        <title>rRNA introns, odd ribosomes, and small enigmatic genomes across a large radiation of phyla.</title>
        <authorList>
            <person name="Brown C.T."/>
            <person name="Hug L.A."/>
            <person name="Thomas B.C."/>
            <person name="Sharon I."/>
            <person name="Castelle C.J."/>
            <person name="Singh A."/>
            <person name="Wilkins M.J."/>
            <person name="Williams K.H."/>
            <person name="Banfield J.F."/>
        </authorList>
    </citation>
    <scope>NUCLEOTIDE SEQUENCE [LARGE SCALE GENOMIC DNA]</scope>
</reference>
<evidence type="ECO:0000313" key="4">
    <source>
        <dbReference type="Proteomes" id="UP000034793"/>
    </source>
</evidence>
<dbReference type="SMART" id="SM00854">
    <property type="entry name" value="PGA_cap"/>
    <property type="match status" value="1"/>
</dbReference>
<name>A0A0G0SU88_9BACT</name>
<dbReference type="SUPFAM" id="SSF56300">
    <property type="entry name" value="Metallo-dependent phosphatases"/>
    <property type="match status" value="1"/>
</dbReference>
<accession>A0A0G0SU88</accession>
<dbReference type="InterPro" id="IPR029052">
    <property type="entry name" value="Metallo-depent_PP-like"/>
</dbReference>
<dbReference type="EMBL" id="LBXL01000036">
    <property type="protein sequence ID" value="KKR29112.1"/>
    <property type="molecule type" value="Genomic_DNA"/>
</dbReference>
<proteinExistence type="inferred from homology"/>
<sequence>MGLVFYGQKTAKLLFVGDLNFDRYMREVINEKGGDFIFSCIGNSLKEADLVIGNLEGPITDNPSVSVGTEIGSPANYTFTFPPVTAELLHDYNIKLVNIGNNHISNFKESGVVSTKNYLEKAEVNYFGGINGDEPIYRTRLGRTNVSFISFNQFGGDTSEKIADKIENENKNGRLVIVYAHWGEEYGPITDYQKNIAKLFVKSGAKAIIGSHPHIISPSEKIGDTIIYYSLGNFVFDQYWNSEVRTGLMLELDIKDSQITISEHKVVLDRDGRTCLATN</sequence>
<evidence type="ECO:0000313" key="3">
    <source>
        <dbReference type="EMBL" id="KKR29112.1"/>
    </source>
</evidence>
<dbReference type="Proteomes" id="UP000034793">
    <property type="component" value="Unassembled WGS sequence"/>
</dbReference>
<protein>
    <submittedName>
        <fullName evidence="3">Capsule synthesis protein CapA</fullName>
    </submittedName>
</protein>
<comment type="caution">
    <text evidence="3">The sequence shown here is derived from an EMBL/GenBank/DDBJ whole genome shotgun (WGS) entry which is preliminary data.</text>
</comment>
<organism evidence="3 4">
    <name type="scientific">Candidatus Woesebacteria bacterium GW2011_GWA1_39_8</name>
    <dbReference type="NCBI Taxonomy" id="1618552"/>
    <lineage>
        <taxon>Bacteria</taxon>
        <taxon>Candidatus Woeseibacteriota</taxon>
    </lineage>
</organism>
<gene>
    <name evidence="3" type="ORF">UT61_C0036G0003</name>
</gene>
<dbReference type="Gene3D" id="3.60.21.10">
    <property type="match status" value="1"/>
</dbReference>
<dbReference type="AlphaFoldDB" id="A0A0G0SU88"/>
<dbReference type="PANTHER" id="PTHR33393:SF11">
    <property type="entry name" value="POLYGLUTAMINE SYNTHESIS ACCESSORY PROTEIN RV0574C-RELATED"/>
    <property type="match status" value="1"/>
</dbReference>
<evidence type="ECO:0000259" key="2">
    <source>
        <dbReference type="SMART" id="SM00854"/>
    </source>
</evidence>
<comment type="similarity">
    <text evidence="1">Belongs to the CapA family.</text>
</comment>
<dbReference type="Pfam" id="PF09587">
    <property type="entry name" value="PGA_cap"/>
    <property type="match status" value="1"/>
</dbReference>
<dbReference type="CDD" id="cd07381">
    <property type="entry name" value="MPP_CapA"/>
    <property type="match status" value="1"/>
</dbReference>
<dbReference type="InterPro" id="IPR052169">
    <property type="entry name" value="CW_Biosynth-Accessory"/>
</dbReference>
<feature type="domain" description="Capsule synthesis protein CapA" evidence="2">
    <location>
        <begin position="12"/>
        <end position="238"/>
    </location>
</feature>